<reference evidence="2" key="1">
    <citation type="journal article" date="2020" name="Cell Host Microbe">
        <title>Functional and Genomic Variation between Human-Derived Isolates of Lachnospiraceae Reveals Inter- and Intra-Species Diversity.</title>
        <authorList>
            <person name="Sorbara M.T."/>
            <person name="Littmann E.R."/>
            <person name="Fontana E."/>
            <person name="Moody T.U."/>
            <person name="Kohout C.E."/>
            <person name="Gjonbalaj M."/>
            <person name="Eaton V."/>
            <person name="Seok R."/>
            <person name="Leiner I.M."/>
            <person name="Pamer E.G."/>
        </authorList>
    </citation>
    <scope>NUCLEOTIDE SEQUENCE</scope>
    <source>
        <strain evidence="2">MSK.17.79</strain>
    </source>
</reference>
<dbReference type="RefSeq" id="WP_173842034.1">
    <property type="nucleotide sequence ID" value="NZ_JAAILW010000013.1"/>
</dbReference>
<evidence type="ECO:0000313" key="2">
    <source>
        <dbReference type="EMBL" id="NSC27340.1"/>
    </source>
</evidence>
<dbReference type="Proteomes" id="UP001193670">
    <property type="component" value="Unassembled WGS sequence"/>
</dbReference>
<sequence length="270" mass="31583">MAQKVTSTDIKLALKEFHNGKPSYFITECKTCSTYFPDPQGLLKFDGLAITKSYTKPNIIGYEIKVSRNDFLQDNKWHLYLQYCNEFYFVVPKGLVKKEELPDHVGLIYFNPDTKGLRTVKKALYRQIEEPVGVYKYIIFSRLEEDRIPFYNDRAEYCKDYLEDKVVKSAIGQRLGTKLAKDLEDAEKRLKSLQSAEKELQAWKNVKTVLENAGILPWSWWDNDSWVTDLEQRLNGKMDPMDLELAIKDTNRLLNRLQAMQVQEEQDDKS</sequence>
<gene>
    <name evidence="2" type="ORF">G4319_08250</name>
</gene>
<organism evidence="2 3">
    <name type="scientific">Agathobacter rectalis</name>
    <dbReference type="NCBI Taxonomy" id="39491"/>
    <lineage>
        <taxon>Bacteria</taxon>
        <taxon>Bacillati</taxon>
        <taxon>Bacillota</taxon>
        <taxon>Clostridia</taxon>
        <taxon>Lachnospirales</taxon>
        <taxon>Lachnospiraceae</taxon>
        <taxon>Agathobacter</taxon>
    </lineage>
</organism>
<dbReference type="AlphaFoldDB" id="A0AAX0BF70"/>
<feature type="coiled-coil region" evidence="1">
    <location>
        <begin position="176"/>
        <end position="213"/>
    </location>
</feature>
<proteinExistence type="predicted"/>
<reference evidence="2" key="2">
    <citation type="submission" date="2020-02" db="EMBL/GenBank/DDBJ databases">
        <authorList>
            <person name="Littmann E."/>
            <person name="Sorbara M."/>
        </authorList>
    </citation>
    <scope>NUCLEOTIDE SEQUENCE</scope>
    <source>
        <strain evidence="2">MSK.17.79</strain>
    </source>
</reference>
<keyword evidence="1" id="KW-0175">Coiled coil</keyword>
<accession>A0AAX0BF70</accession>
<evidence type="ECO:0000313" key="3">
    <source>
        <dbReference type="Proteomes" id="UP001193670"/>
    </source>
</evidence>
<dbReference type="InterPro" id="IPR009394">
    <property type="entry name" value="MmcB-like"/>
</dbReference>
<name>A0AAX0BF70_9FIRM</name>
<comment type="caution">
    <text evidence="2">The sequence shown here is derived from an EMBL/GenBank/DDBJ whole genome shotgun (WGS) entry which is preliminary data.</text>
</comment>
<evidence type="ECO:0000256" key="1">
    <source>
        <dbReference type="SAM" id="Coils"/>
    </source>
</evidence>
<dbReference type="Pfam" id="PF06319">
    <property type="entry name" value="MmcB-like"/>
    <property type="match status" value="1"/>
</dbReference>
<protein>
    <submittedName>
        <fullName evidence="2">MmcB family DNA repair protein</fullName>
    </submittedName>
</protein>
<dbReference type="EMBL" id="JAAILW010000013">
    <property type="protein sequence ID" value="NSC27340.1"/>
    <property type="molecule type" value="Genomic_DNA"/>
</dbReference>